<dbReference type="Proteomes" id="UP000620156">
    <property type="component" value="Unassembled WGS sequence"/>
</dbReference>
<sequence length="84" mass="8293">MTPPSPWTVSTTTAAIGASAAAVSSDRTSPATARSSSCPGSSKGSGTVCGSGTPAPARLAGLAVMVVRDAHLLRTEALQYVYGL</sequence>
<dbReference type="EMBL" id="BMQK01000012">
    <property type="protein sequence ID" value="GGQ73530.1"/>
    <property type="molecule type" value="Genomic_DNA"/>
</dbReference>
<evidence type="ECO:0000256" key="1">
    <source>
        <dbReference type="SAM" id="MobiDB-lite"/>
    </source>
</evidence>
<reference evidence="2" key="1">
    <citation type="journal article" date="2014" name="Int. J. Syst. Evol. Microbiol.">
        <title>Complete genome sequence of Corynebacterium casei LMG S-19264T (=DSM 44701T), isolated from a smear-ripened cheese.</title>
        <authorList>
            <consortium name="US DOE Joint Genome Institute (JGI-PGF)"/>
            <person name="Walter F."/>
            <person name="Albersmeier A."/>
            <person name="Kalinowski J."/>
            <person name="Ruckert C."/>
        </authorList>
    </citation>
    <scope>NUCLEOTIDE SEQUENCE</scope>
    <source>
        <strain evidence="2">JCM 3131</strain>
    </source>
</reference>
<name>A0A918BJH1_9ACTN</name>
<evidence type="ECO:0000313" key="2">
    <source>
        <dbReference type="EMBL" id="GGQ73530.1"/>
    </source>
</evidence>
<protein>
    <submittedName>
        <fullName evidence="2">Uncharacterized protein</fullName>
    </submittedName>
</protein>
<keyword evidence="3" id="KW-1185">Reference proteome</keyword>
<feature type="region of interest" description="Disordered" evidence="1">
    <location>
        <begin position="19"/>
        <end position="51"/>
    </location>
</feature>
<comment type="caution">
    <text evidence="2">The sequence shown here is derived from an EMBL/GenBank/DDBJ whole genome shotgun (WGS) entry which is preliminary data.</text>
</comment>
<gene>
    <name evidence="2" type="ORF">GCM10010145_49150</name>
</gene>
<organism evidence="2 3">
    <name type="scientific">Streptomyces ruber</name>
    <dbReference type="NCBI Taxonomy" id="83378"/>
    <lineage>
        <taxon>Bacteria</taxon>
        <taxon>Bacillati</taxon>
        <taxon>Actinomycetota</taxon>
        <taxon>Actinomycetes</taxon>
        <taxon>Kitasatosporales</taxon>
        <taxon>Streptomycetaceae</taxon>
        <taxon>Streptomyces</taxon>
    </lineage>
</organism>
<reference evidence="2" key="2">
    <citation type="submission" date="2020-09" db="EMBL/GenBank/DDBJ databases">
        <authorList>
            <person name="Sun Q."/>
            <person name="Ohkuma M."/>
        </authorList>
    </citation>
    <scope>NUCLEOTIDE SEQUENCE</scope>
    <source>
        <strain evidence="2">JCM 3131</strain>
    </source>
</reference>
<feature type="compositionally biased region" description="Low complexity" evidence="1">
    <location>
        <begin position="35"/>
        <end position="46"/>
    </location>
</feature>
<dbReference type="AlphaFoldDB" id="A0A918BJH1"/>
<accession>A0A918BJH1</accession>
<proteinExistence type="predicted"/>
<evidence type="ECO:0000313" key="3">
    <source>
        <dbReference type="Proteomes" id="UP000620156"/>
    </source>
</evidence>